<reference evidence="1 2" key="1">
    <citation type="journal article" date="2019" name="Syst. Appl. Microbiol.">
        <title>Microvirga tunisiensis sp. nov., a root nodule symbiotic bacterium isolated from Lupinus micranthus and L. luteus grown in Northern Tunisia.</title>
        <authorList>
            <person name="Msaddak A."/>
            <person name="Rejili M."/>
            <person name="Duran D."/>
            <person name="Mars M."/>
            <person name="Palacios J.M."/>
            <person name="Ruiz-Argueso T."/>
            <person name="Rey L."/>
            <person name="Imperial J."/>
        </authorList>
    </citation>
    <scope>NUCLEOTIDE SEQUENCE [LARGE SCALE GENOMIC DNA]</scope>
    <source>
        <strain evidence="1 2">Lmie10</strain>
    </source>
</reference>
<keyword evidence="2" id="KW-1185">Reference proteome</keyword>
<protein>
    <submittedName>
        <fullName evidence="1">Uncharacterized protein</fullName>
    </submittedName>
</protein>
<comment type="caution">
    <text evidence="1">The sequence shown here is derived from an EMBL/GenBank/DDBJ whole genome shotgun (WGS) entry which is preliminary data.</text>
</comment>
<dbReference type="Proteomes" id="UP000403266">
    <property type="component" value="Unassembled WGS sequence"/>
</dbReference>
<proteinExistence type="predicted"/>
<dbReference type="RefSeq" id="WP_152716768.1">
    <property type="nucleotide sequence ID" value="NZ_VOSJ01000307.1"/>
</dbReference>
<accession>A0A5N7MUX2</accession>
<gene>
    <name evidence="1" type="ORF">FS320_33730</name>
</gene>
<evidence type="ECO:0000313" key="2">
    <source>
        <dbReference type="Proteomes" id="UP000403266"/>
    </source>
</evidence>
<name>A0A5N7MUX2_9HYPH</name>
<dbReference type="EMBL" id="VOSK01000283">
    <property type="protein sequence ID" value="MPR29894.1"/>
    <property type="molecule type" value="Genomic_DNA"/>
</dbReference>
<dbReference type="AlphaFoldDB" id="A0A5N7MUX2"/>
<organism evidence="1 2">
    <name type="scientific">Microvirga tunisiensis</name>
    <dbReference type="NCBI Taxonomy" id="2108360"/>
    <lineage>
        <taxon>Bacteria</taxon>
        <taxon>Pseudomonadati</taxon>
        <taxon>Pseudomonadota</taxon>
        <taxon>Alphaproteobacteria</taxon>
        <taxon>Hyphomicrobiales</taxon>
        <taxon>Methylobacteriaceae</taxon>
        <taxon>Microvirga</taxon>
    </lineage>
</organism>
<sequence>MEEKVISNVQAIIALKHVAEILTAAQYESLNDLDREALDAVIEGSHRFEGTRKKPVSTEECVGITHG</sequence>
<evidence type="ECO:0000313" key="1">
    <source>
        <dbReference type="EMBL" id="MPR29894.1"/>
    </source>
</evidence>